<evidence type="ECO:0000256" key="4">
    <source>
        <dbReference type="ARBA" id="ARBA00023004"/>
    </source>
</evidence>
<protein>
    <recommendedName>
        <fullName evidence="8">Phenylacetaldoxime dehydratase</fullName>
    </recommendedName>
</protein>
<dbReference type="EMBL" id="RYZI01000004">
    <property type="protein sequence ID" value="RWA14754.1"/>
    <property type="molecule type" value="Genomic_DNA"/>
</dbReference>
<dbReference type="GO" id="GO:0016829">
    <property type="term" value="F:lyase activity"/>
    <property type="evidence" value="ECO:0007669"/>
    <property type="project" value="UniProtKB-KW"/>
</dbReference>
<evidence type="ECO:0000313" key="7">
    <source>
        <dbReference type="Proteomes" id="UP000286045"/>
    </source>
</evidence>
<evidence type="ECO:0008006" key="8">
    <source>
        <dbReference type="Google" id="ProtNLM"/>
    </source>
</evidence>
<evidence type="ECO:0000256" key="5">
    <source>
        <dbReference type="ARBA" id="ARBA00023239"/>
    </source>
</evidence>
<organism evidence="6 7">
    <name type="scientific">Xylaria grammica</name>
    <dbReference type="NCBI Taxonomy" id="363999"/>
    <lineage>
        <taxon>Eukaryota</taxon>
        <taxon>Fungi</taxon>
        <taxon>Dikarya</taxon>
        <taxon>Ascomycota</taxon>
        <taxon>Pezizomycotina</taxon>
        <taxon>Sordariomycetes</taxon>
        <taxon>Xylariomycetidae</taxon>
        <taxon>Xylariales</taxon>
        <taxon>Xylariaceae</taxon>
        <taxon>Xylaria</taxon>
    </lineage>
</organism>
<dbReference type="Pfam" id="PF13816">
    <property type="entry name" value="Dehydratase_hem"/>
    <property type="match status" value="1"/>
</dbReference>
<keyword evidence="3" id="KW-0479">Metal-binding</keyword>
<evidence type="ECO:0000256" key="3">
    <source>
        <dbReference type="ARBA" id="ARBA00022723"/>
    </source>
</evidence>
<keyword evidence="7" id="KW-1185">Reference proteome</keyword>
<accession>A0A439DK21</accession>
<keyword evidence="4" id="KW-0408">Iron</keyword>
<evidence type="ECO:0000256" key="1">
    <source>
        <dbReference type="ARBA" id="ARBA00001970"/>
    </source>
</evidence>
<dbReference type="Proteomes" id="UP000286045">
    <property type="component" value="Unassembled WGS sequence"/>
</dbReference>
<keyword evidence="2" id="KW-0349">Heme</keyword>
<evidence type="ECO:0000313" key="6">
    <source>
        <dbReference type="EMBL" id="RWA14754.1"/>
    </source>
</evidence>
<gene>
    <name evidence="6" type="ORF">EKO27_g400</name>
</gene>
<dbReference type="InterPro" id="IPR025702">
    <property type="entry name" value="OXD"/>
</dbReference>
<keyword evidence="5" id="KW-0456">Lyase</keyword>
<sequence>MLEPAIPEHLRRERTVPPRVPENYTPNFSCYMARYPESTTDLVMAVFGAQFATRGDNDSTSEALSKLASFLSSGLVDKSIQPRFQETASVVDANGYYNEMLIAYWPSTAAYDYWARGSGFKQWWEGLDPNKEPNGWFIEAFFPSIDRIETILSGNEVAEGAVHLRESFSGPVIEHLYWGSMRDRLPASQTDTLTGDGVDWHALKCVADIPRRVRVPGIRNLAVIRSGQDWADAYPEERELYQSEMQPVLTEGMTFLRDDGYGIGCFNCRFVKIMDPVTGKTDRDRTFGLAYFNELASLERWSKKHPTHLKIFGGFHKYVEKLQGNITLRLYHEVLVLKPEQQLFEYVGCHASTGMLTAVNGHPGLKERY</sequence>
<comment type="caution">
    <text evidence="6">The sequence shown here is derived from an EMBL/GenBank/DDBJ whole genome shotgun (WGS) entry which is preliminary data.</text>
</comment>
<proteinExistence type="predicted"/>
<dbReference type="AlphaFoldDB" id="A0A439DK21"/>
<name>A0A439DK21_9PEZI</name>
<comment type="cofactor">
    <cofactor evidence="1">
        <name>heme b</name>
        <dbReference type="ChEBI" id="CHEBI:60344"/>
    </cofactor>
</comment>
<reference evidence="6 7" key="1">
    <citation type="submission" date="2018-12" db="EMBL/GenBank/DDBJ databases">
        <title>Draft genome sequence of Xylaria grammica IHI A82.</title>
        <authorList>
            <person name="Buettner E."/>
            <person name="Kellner H."/>
        </authorList>
    </citation>
    <scope>NUCLEOTIDE SEQUENCE [LARGE SCALE GENOMIC DNA]</scope>
    <source>
        <strain evidence="6 7">IHI A82</strain>
    </source>
</reference>
<evidence type="ECO:0000256" key="2">
    <source>
        <dbReference type="ARBA" id="ARBA00022617"/>
    </source>
</evidence>
<dbReference type="GO" id="GO:0046872">
    <property type="term" value="F:metal ion binding"/>
    <property type="evidence" value="ECO:0007669"/>
    <property type="project" value="UniProtKB-KW"/>
</dbReference>
<dbReference type="STRING" id="363999.A0A439DK21"/>